<sequence length="290" mass="30569">MTCDLRIRLFLHALQGGSGSTLRFVHPIERLRFVARSQGAPPDVLVQESALALSAFRDDPAGMVAACRRIIDRHLTCTPLWWLCARMLCAPDPMREARAAVAEIESDPTAKLLAEALPADASVVIVGWPEQAVGALRRRGDLEVLIVDVDGEADEAVRQLQRMDVFATAVSARNAATAVALADLVLLDCFGLGPDSLLAPAGSLAAAAVAQQLGVEVWALAGVGRLMPASMFDALLTRWSGSVEPLSATAEVVPHRLVTHCAGVAGVGTVSDSLIATDCPVAPELFRLVG</sequence>
<proteinExistence type="predicted"/>
<evidence type="ECO:0000313" key="1">
    <source>
        <dbReference type="EMBL" id="CAB4999260.1"/>
    </source>
</evidence>
<accession>A0A6J7RMD3</accession>
<dbReference type="InterPro" id="IPR037171">
    <property type="entry name" value="NagB/RpiA_transferase-like"/>
</dbReference>
<reference evidence="2" key="1">
    <citation type="submission" date="2020-05" db="EMBL/GenBank/DDBJ databases">
        <authorList>
            <person name="Chiriac C."/>
            <person name="Salcher M."/>
            <person name="Ghai R."/>
            <person name="Kavagutti S V."/>
        </authorList>
    </citation>
    <scope>NUCLEOTIDE SEQUENCE</scope>
</reference>
<dbReference type="AlphaFoldDB" id="A0A6J7RMD3"/>
<dbReference type="InterPro" id="IPR042529">
    <property type="entry name" value="IF_2B-like_C"/>
</dbReference>
<organism evidence="2">
    <name type="scientific">freshwater metagenome</name>
    <dbReference type="NCBI Taxonomy" id="449393"/>
    <lineage>
        <taxon>unclassified sequences</taxon>
        <taxon>metagenomes</taxon>
        <taxon>ecological metagenomes</taxon>
    </lineage>
</organism>
<gene>
    <name evidence="1" type="ORF">UFOPK3914_02035</name>
    <name evidence="2" type="ORF">UFOPK4173_00511</name>
</gene>
<evidence type="ECO:0000313" key="2">
    <source>
        <dbReference type="EMBL" id="CAB5029935.1"/>
    </source>
</evidence>
<dbReference type="EMBL" id="CAFBPW010000038">
    <property type="protein sequence ID" value="CAB5029935.1"/>
    <property type="molecule type" value="Genomic_DNA"/>
</dbReference>
<dbReference type="SUPFAM" id="SSF100950">
    <property type="entry name" value="NagB/RpiA/CoA transferase-like"/>
    <property type="match status" value="1"/>
</dbReference>
<dbReference type="Gene3D" id="3.40.50.10470">
    <property type="entry name" value="Translation initiation factor eif-2b, domain 2"/>
    <property type="match status" value="1"/>
</dbReference>
<dbReference type="EMBL" id="CAFBOG010000280">
    <property type="protein sequence ID" value="CAB4999260.1"/>
    <property type="molecule type" value="Genomic_DNA"/>
</dbReference>
<protein>
    <submittedName>
        <fullName evidence="2">Unannotated protein</fullName>
    </submittedName>
</protein>
<name>A0A6J7RMD3_9ZZZZ</name>